<keyword evidence="6" id="KW-0812">Transmembrane</keyword>
<gene>
    <name evidence="9" type="ORF">FLL46_05965</name>
</gene>
<evidence type="ECO:0000256" key="1">
    <source>
        <dbReference type="ARBA" id="ARBA00004370"/>
    </source>
</evidence>
<dbReference type="AlphaFoldDB" id="A0A545UHX8"/>
<dbReference type="Gene3D" id="3.30.450.20">
    <property type="entry name" value="PAS domain"/>
    <property type="match status" value="1"/>
</dbReference>
<dbReference type="Proteomes" id="UP000315439">
    <property type="component" value="Unassembled WGS sequence"/>
</dbReference>
<feature type="coiled-coil region" evidence="5">
    <location>
        <begin position="54"/>
        <end position="81"/>
    </location>
</feature>
<dbReference type="PROSITE" id="PS50885">
    <property type="entry name" value="HAMP"/>
    <property type="match status" value="1"/>
</dbReference>
<dbReference type="SMART" id="SM00283">
    <property type="entry name" value="MA"/>
    <property type="match status" value="1"/>
</dbReference>
<dbReference type="SMART" id="SM00304">
    <property type="entry name" value="HAMP"/>
    <property type="match status" value="2"/>
</dbReference>
<dbReference type="Pfam" id="PF00672">
    <property type="entry name" value="HAMP"/>
    <property type="match status" value="1"/>
</dbReference>
<evidence type="ECO:0000313" key="9">
    <source>
        <dbReference type="EMBL" id="TQV89072.1"/>
    </source>
</evidence>
<protein>
    <submittedName>
        <fullName evidence="9">Methyl-accepting chemotaxis protein</fullName>
    </submittedName>
</protein>
<feature type="transmembrane region" description="Helical" evidence="6">
    <location>
        <begin position="7"/>
        <end position="26"/>
    </location>
</feature>
<dbReference type="PANTHER" id="PTHR32089:SF112">
    <property type="entry name" value="LYSOZYME-LIKE PROTEIN-RELATED"/>
    <property type="match status" value="1"/>
</dbReference>
<dbReference type="Pfam" id="PF00015">
    <property type="entry name" value="MCPsignal"/>
    <property type="match status" value="1"/>
</dbReference>
<evidence type="ECO:0000313" key="10">
    <source>
        <dbReference type="Proteomes" id="UP000315439"/>
    </source>
</evidence>
<dbReference type="OrthoDB" id="9806704at2"/>
<keyword evidence="6" id="KW-1133">Transmembrane helix</keyword>
<dbReference type="Gene3D" id="1.10.8.500">
    <property type="entry name" value="HAMP domain in histidine kinase"/>
    <property type="match status" value="1"/>
</dbReference>
<comment type="subcellular location">
    <subcellularLocation>
        <location evidence="1">Membrane</location>
    </subcellularLocation>
</comment>
<reference evidence="9 10" key="1">
    <citation type="submission" date="2019-07" db="EMBL/GenBank/DDBJ databases">
        <title>Draft genome for Aliikangiella sp. M105.</title>
        <authorList>
            <person name="Wang G."/>
        </authorList>
    </citation>
    <scope>NUCLEOTIDE SEQUENCE [LARGE SCALE GENOMIC DNA]</scope>
    <source>
        <strain evidence="9 10">M105</strain>
    </source>
</reference>
<feature type="coiled-coil region" evidence="5">
    <location>
        <begin position="756"/>
        <end position="818"/>
    </location>
</feature>
<dbReference type="EMBL" id="VIKS01000003">
    <property type="protein sequence ID" value="TQV89072.1"/>
    <property type="molecule type" value="Genomic_DNA"/>
</dbReference>
<feature type="domain" description="Methyl-accepting transducer" evidence="7">
    <location>
        <begin position="566"/>
        <end position="802"/>
    </location>
</feature>
<feature type="coiled-coil region" evidence="5">
    <location>
        <begin position="495"/>
        <end position="522"/>
    </location>
</feature>
<evidence type="ECO:0000256" key="2">
    <source>
        <dbReference type="ARBA" id="ARBA00023224"/>
    </source>
</evidence>
<feature type="domain" description="HAMP" evidence="8">
    <location>
        <begin position="451"/>
        <end position="503"/>
    </location>
</feature>
<proteinExistence type="inferred from homology"/>
<name>A0A545UHX8_9GAMM</name>
<dbReference type="GO" id="GO:0006935">
    <property type="term" value="P:chemotaxis"/>
    <property type="evidence" value="ECO:0007669"/>
    <property type="project" value="UniProtKB-ARBA"/>
</dbReference>
<dbReference type="PANTHER" id="PTHR32089">
    <property type="entry name" value="METHYL-ACCEPTING CHEMOTAXIS PROTEIN MCPB"/>
    <property type="match status" value="1"/>
</dbReference>
<comment type="similarity">
    <text evidence="3">Belongs to the methyl-accepting chemotaxis (MCP) protein family.</text>
</comment>
<keyword evidence="6" id="KW-0472">Membrane</keyword>
<evidence type="ECO:0000259" key="8">
    <source>
        <dbReference type="PROSITE" id="PS50885"/>
    </source>
</evidence>
<evidence type="ECO:0000256" key="4">
    <source>
        <dbReference type="PROSITE-ProRule" id="PRU00284"/>
    </source>
</evidence>
<evidence type="ECO:0000259" key="7">
    <source>
        <dbReference type="PROSITE" id="PS50111"/>
    </source>
</evidence>
<dbReference type="SUPFAM" id="SSF58104">
    <property type="entry name" value="Methyl-accepting chemotaxis protein (MCP) signaling domain"/>
    <property type="match status" value="1"/>
</dbReference>
<evidence type="ECO:0000256" key="3">
    <source>
        <dbReference type="ARBA" id="ARBA00029447"/>
    </source>
</evidence>
<dbReference type="CDD" id="cd06225">
    <property type="entry name" value="HAMP"/>
    <property type="match status" value="1"/>
</dbReference>
<keyword evidence="2 4" id="KW-0807">Transducer</keyword>
<comment type="caution">
    <text evidence="9">The sequence shown here is derived from an EMBL/GenBank/DDBJ whole genome shotgun (WGS) entry which is preliminary data.</text>
</comment>
<sequence length="847" mass="93566">MKLKQKLVLGALSITIIPVVLVSVSLDTISFNAGRSSLEEQAKNQLVSVRDARKDQLETYLNSLQNQVKTFSNDLMIIEATKEFSSSFGKFREQADRNQPIDAQMLREYRENLSNYYTTDFVNEYTNRNIGEAPDMTKYLLPLDAESIALQYHYISANPESLGQKDNLTSAGDQSDYSKAHKKYHPHIRQYLKTFNYYDIFLVEPDTGDIIYSVFKELDYTTSLINGPYAETGLGRAFQKANRLTDPDGVVFEDFATYLPSYNDQAVFIASPIFDKGEKIGILVFQAPIATINQIMTVNQQWRDYGLGESGETYIVGSDNLIRNDSRFLIEDKDNYINALGNANLSKKIIDTIRAKNTSIGLQTVSTPGTQAAMLNKTGFDTFADYRGEQVLSAYTPLEFLGAKWAIMAEIDEAEAFAPTFSLRESIQNAAILIGLLVLALSGTIAWFLVKALVRPVKELEDTVIKVAEGDFGARAQVETDDELGTLSKTLNGLLDDRIAALAETERKNDELNESIIRLLEGTMLLSERDLTTKLPVSEDITGPLSDAIAQVVDAISDVLHEVNDIALTVEKSSNNVKSLSTVVSNSAETDFTQLEKSSQRLVKATGAMKKNAELATLCSDLTNNMSNMTNSAYGAVKNTIESMSDIRANIHETEKRIKRLGERSQEINNVVDIINNIAEKTHVLALNASMQAAAAGEEGRAFSVIADEVQRLAESARGATAQITSLVDNIQVETSDTSETMGNTISKVIEGASLVEKAGQEMEKTTNTATQLVEKVRLISDSCNTQSQVSDDLKNRSIKLQENARETQSKLELQSNETLKLVKNSEKLLESVQLFKLPERAKSANG</sequence>
<accession>A0A545UHX8</accession>
<dbReference type="RefSeq" id="WP_142892557.1">
    <property type="nucleotide sequence ID" value="NZ_ML660161.1"/>
</dbReference>
<dbReference type="PROSITE" id="PS50111">
    <property type="entry name" value="CHEMOTAXIS_TRANSDUC_2"/>
    <property type="match status" value="1"/>
</dbReference>
<feature type="coiled-coil region" evidence="5">
    <location>
        <begin position="644"/>
        <end position="671"/>
    </location>
</feature>
<evidence type="ECO:0000256" key="6">
    <source>
        <dbReference type="SAM" id="Phobius"/>
    </source>
</evidence>
<organism evidence="9 10">
    <name type="scientific">Aliikangiella coralliicola</name>
    <dbReference type="NCBI Taxonomy" id="2592383"/>
    <lineage>
        <taxon>Bacteria</taxon>
        <taxon>Pseudomonadati</taxon>
        <taxon>Pseudomonadota</taxon>
        <taxon>Gammaproteobacteria</taxon>
        <taxon>Oceanospirillales</taxon>
        <taxon>Pleioneaceae</taxon>
        <taxon>Aliikangiella</taxon>
    </lineage>
</organism>
<dbReference type="GO" id="GO:0016020">
    <property type="term" value="C:membrane"/>
    <property type="evidence" value="ECO:0007669"/>
    <property type="project" value="UniProtKB-SubCell"/>
</dbReference>
<dbReference type="Gene3D" id="1.10.287.950">
    <property type="entry name" value="Methyl-accepting chemotaxis protein"/>
    <property type="match status" value="1"/>
</dbReference>
<dbReference type="InterPro" id="IPR003660">
    <property type="entry name" value="HAMP_dom"/>
</dbReference>
<dbReference type="InterPro" id="IPR004089">
    <property type="entry name" value="MCPsignal_dom"/>
</dbReference>
<dbReference type="GO" id="GO:0007165">
    <property type="term" value="P:signal transduction"/>
    <property type="evidence" value="ECO:0007669"/>
    <property type="project" value="UniProtKB-KW"/>
</dbReference>
<keyword evidence="5" id="KW-0175">Coiled coil</keyword>
<evidence type="ECO:0000256" key="5">
    <source>
        <dbReference type="SAM" id="Coils"/>
    </source>
</evidence>
<keyword evidence="10" id="KW-1185">Reference proteome</keyword>